<evidence type="ECO:0000256" key="1">
    <source>
        <dbReference type="SAM" id="MobiDB-lite"/>
    </source>
</evidence>
<proteinExistence type="predicted"/>
<feature type="compositionally biased region" description="Basic and acidic residues" evidence="1">
    <location>
        <begin position="435"/>
        <end position="447"/>
    </location>
</feature>
<feature type="region of interest" description="Disordered" evidence="1">
    <location>
        <begin position="277"/>
        <end position="342"/>
    </location>
</feature>
<dbReference type="Proteomes" id="UP001164286">
    <property type="component" value="Unassembled WGS sequence"/>
</dbReference>
<reference evidence="2" key="1">
    <citation type="journal article" date="2022" name="G3 (Bethesda)">
        <title>High quality genome of the basidiomycete yeast Dioszegia hungarica PDD-24b-2 isolated from cloud water.</title>
        <authorList>
            <person name="Jarrige D."/>
            <person name="Haridas S."/>
            <person name="Bleykasten-Grosshans C."/>
            <person name="Joly M."/>
            <person name="Nadalig T."/>
            <person name="Sancelme M."/>
            <person name="Vuilleumier S."/>
            <person name="Grigoriev I.V."/>
            <person name="Amato P."/>
            <person name="Bringel F."/>
        </authorList>
    </citation>
    <scope>NUCLEOTIDE SEQUENCE</scope>
    <source>
        <strain evidence="2">PDD-24b-2</strain>
    </source>
</reference>
<feature type="region of interest" description="Disordered" evidence="1">
    <location>
        <begin position="435"/>
        <end position="484"/>
    </location>
</feature>
<feature type="compositionally biased region" description="Polar residues" evidence="1">
    <location>
        <begin position="474"/>
        <end position="484"/>
    </location>
</feature>
<evidence type="ECO:0000313" key="3">
    <source>
        <dbReference type="Proteomes" id="UP001164286"/>
    </source>
</evidence>
<feature type="region of interest" description="Disordered" evidence="1">
    <location>
        <begin position="1"/>
        <end position="71"/>
    </location>
</feature>
<dbReference type="GeneID" id="77727630"/>
<gene>
    <name evidence="2" type="ORF">MKK02DRAFT_32018</name>
</gene>
<sequence>MEAEPINPLPHPRIVTVTLPATPSAPTAPYSHPPSPGNSIRHSLHSPGSPSNDHSPSAQARHQLTRPLSPDLPTRDALYLFCNFSSYMRSPQEGADGIKDNTDFHDTIRLLDFARMMSSNPHSNVHILHMKYRFQTPDQGLPATRQEKLSALNHTDDRGRRNMTVPQPFSTLHDAVIKVDYQDNGVFHPLPAQAVFQHISKMCQPPPRIIVISYVGSKATENHTSSIADWATTSTPPIYVFSPLETRLRERRSLSKALHHAISISMYAWPVGASHASTPAASTDPAAPHRSHSTNNPTYSSSSSMTTPAKYSPGIRRASVDSRPLASPSMSRQAEYSPRTYPSDPVATLSILTDAHRSPSHSLAGPEAPGDRVPLWMLAPGASVLHGSTAASLGVKLSDFSAVNLERSIESGDKGSTPQNQTIDSRVLGIRIPPEKKDKEKEVRETMRTPSVSRPPLDAHKRRSMSATPEPISRTGSAASIRITNPNGNKLELVQGLETIKQVKAFPTEHLTPPDQDPRRLSPPDRQPAAPLPLSQQSWPRTKSWPTTREKVPGWRRGRREVMEDALDEVGREDEMSVDSAGNLTLQMEYMGVDGPREVEKGGSSSIEDMIAGALRDDR</sequence>
<feature type="compositionally biased region" description="Low complexity" evidence="1">
    <location>
        <begin position="277"/>
        <end position="312"/>
    </location>
</feature>
<feature type="region of interest" description="Disordered" evidence="1">
    <location>
        <begin position="504"/>
        <end position="561"/>
    </location>
</feature>
<keyword evidence="3" id="KW-1185">Reference proteome</keyword>
<protein>
    <submittedName>
        <fullName evidence="2">Uncharacterized protein</fullName>
    </submittedName>
</protein>
<accession>A0AA38LY96</accession>
<organism evidence="2 3">
    <name type="scientific">Dioszegia hungarica</name>
    <dbReference type="NCBI Taxonomy" id="4972"/>
    <lineage>
        <taxon>Eukaryota</taxon>
        <taxon>Fungi</taxon>
        <taxon>Dikarya</taxon>
        <taxon>Basidiomycota</taxon>
        <taxon>Agaricomycotina</taxon>
        <taxon>Tremellomycetes</taxon>
        <taxon>Tremellales</taxon>
        <taxon>Bulleribasidiaceae</taxon>
        <taxon>Dioszegia</taxon>
    </lineage>
</organism>
<dbReference type="EMBL" id="JAKWFO010000003">
    <property type="protein sequence ID" value="KAI9638611.1"/>
    <property type="molecule type" value="Genomic_DNA"/>
</dbReference>
<feature type="compositionally biased region" description="Polar residues" evidence="1">
    <location>
        <begin position="37"/>
        <end position="62"/>
    </location>
</feature>
<evidence type="ECO:0000313" key="2">
    <source>
        <dbReference type="EMBL" id="KAI9638611.1"/>
    </source>
</evidence>
<dbReference type="RefSeq" id="XP_052948388.1">
    <property type="nucleotide sequence ID" value="XM_053088425.1"/>
</dbReference>
<dbReference type="AlphaFoldDB" id="A0AA38LY96"/>
<name>A0AA38LY96_9TREE</name>
<comment type="caution">
    <text evidence="2">The sequence shown here is derived from an EMBL/GenBank/DDBJ whole genome shotgun (WGS) entry which is preliminary data.</text>
</comment>
<feature type="region of interest" description="Disordered" evidence="1">
    <location>
        <begin position="595"/>
        <end position="619"/>
    </location>
</feature>
<feature type="compositionally biased region" description="Low complexity" evidence="1">
    <location>
        <begin position="18"/>
        <end position="30"/>
    </location>
</feature>
<feature type="compositionally biased region" description="Polar residues" evidence="1">
    <location>
        <begin position="534"/>
        <end position="547"/>
    </location>
</feature>